<proteinExistence type="predicted"/>
<dbReference type="Proteomes" id="UP001187192">
    <property type="component" value="Unassembled WGS sequence"/>
</dbReference>
<dbReference type="EMBL" id="BTGU01017554">
    <property type="protein sequence ID" value="GMN70763.1"/>
    <property type="molecule type" value="Genomic_DNA"/>
</dbReference>
<sequence>MLEKGSQALLDQSSKTLWSKLPSYSVGPKGDGSGTVQQEAMVADWASPKGLISRSPAISARAAGRTTIVSLVTTRVELSQKGEGGFSH</sequence>
<evidence type="ECO:0000313" key="2">
    <source>
        <dbReference type="EMBL" id="GMN70764.1"/>
    </source>
</evidence>
<comment type="caution">
    <text evidence="2">The sequence shown here is derived from an EMBL/GenBank/DDBJ whole genome shotgun (WGS) entry which is preliminary data.</text>
</comment>
<keyword evidence="3" id="KW-1185">Reference proteome</keyword>
<dbReference type="AlphaFoldDB" id="A0AA88E9T9"/>
<accession>A0AA88E9T9</accession>
<evidence type="ECO:0000313" key="3">
    <source>
        <dbReference type="Proteomes" id="UP001187192"/>
    </source>
</evidence>
<organism evidence="2 3">
    <name type="scientific">Ficus carica</name>
    <name type="common">Common fig</name>
    <dbReference type="NCBI Taxonomy" id="3494"/>
    <lineage>
        <taxon>Eukaryota</taxon>
        <taxon>Viridiplantae</taxon>
        <taxon>Streptophyta</taxon>
        <taxon>Embryophyta</taxon>
        <taxon>Tracheophyta</taxon>
        <taxon>Spermatophyta</taxon>
        <taxon>Magnoliopsida</taxon>
        <taxon>eudicotyledons</taxon>
        <taxon>Gunneridae</taxon>
        <taxon>Pentapetalae</taxon>
        <taxon>rosids</taxon>
        <taxon>fabids</taxon>
        <taxon>Rosales</taxon>
        <taxon>Moraceae</taxon>
        <taxon>Ficeae</taxon>
        <taxon>Ficus</taxon>
    </lineage>
</organism>
<gene>
    <name evidence="1" type="ORF">TIFTF001_055462</name>
    <name evidence="2" type="ORF">TIFTF001_055463</name>
</gene>
<evidence type="ECO:0000313" key="1">
    <source>
        <dbReference type="EMBL" id="GMN70763.1"/>
    </source>
</evidence>
<name>A0AA88E9T9_FICCA</name>
<reference evidence="2" key="1">
    <citation type="submission" date="2023-07" db="EMBL/GenBank/DDBJ databases">
        <title>draft genome sequence of fig (Ficus carica).</title>
        <authorList>
            <person name="Takahashi T."/>
            <person name="Nishimura K."/>
        </authorList>
    </citation>
    <scope>NUCLEOTIDE SEQUENCE</scope>
</reference>
<dbReference type="EMBL" id="BTGU01017555">
    <property type="protein sequence ID" value="GMN70764.1"/>
    <property type="molecule type" value="Genomic_DNA"/>
</dbReference>
<protein>
    <submittedName>
        <fullName evidence="2">Uncharacterized protein</fullName>
    </submittedName>
</protein>